<dbReference type="KEGG" id="loa:LOAG_12489"/>
<proteinExistence type="predicted"/>
<sequence>MRLREKSGAKRRPMEIIQCIHEEKTCHSVDFRDIRRNGKEIEANGPRVTGNSTT</sequence>
<accession>A0A1S0TLK1</accession>
<organism evidence="1">
    <name type="scientific">Loa loa</name>
    <name type="common">Eye worm</name>
    <name type="synonym">Filaria loa</name>
    <dbReference type="NCBI Taxonomy" id="7209"/>
    <lineage>
        <taxon>Eukaryota</taxon>
        <taxon>Metazoa</taxon>
        <taxon>Ecdysozoa</taxon>
        <taxon>Nematoda</taxon>
        <taxon>Chromadorea</taxon>
        <taxon>Rhabditida</taxon>
        <taxon>Spirurina</taxon>
        <taxon>Spiruromorpha</taxon>
        <taxon>Filarioidea</taxon>
        <taxon>Onchocercidae</taxon>
        <taxon>Loa</taxon>
    </lineage>
</organism>
<dbReference type="RefSeq" id="XP_003148051.2">
    <property type="nucleotide sequence ID" value="XM_003148003.2"/>
</dbReference>
<dbReference type="CTD" id="9949952"/>
<dbReference type="GeneID" id="9949952"/>
<reference evidence="1" key="1">
    <citation type="submission" date="2012-04" db="EMBL/GenBank/DDBJ databases">
        <title>The Genome Sequence of Loa loa.</title>
        <authorList>
            <consortium name="The Broad Institute Genome Sequencing Platform"/>
            <consortium name="Broad Institute Genome Sequencing Center for Infectious Disease"/>
            <person name="Nutman T.B."/>
            <person name="Fink D.L."/>
            <person name="Russ C."/>
            <person name="Young S."/>
            <person name="Zeng Q."/>
            <person name="Gargeya S."/>
            <person name="Alvarado L."/>
            <person name="Berlin A."/>
            <person name="Chapman S.B."/>
            <person name="Chen Z."/>
            <person name="Freedman E."/>
            <person name="Gellesch M."/>
            <person name="Goldberg J."/>
            <person name="Griggs A."/>
            <person name="Gujja S."/>
            <person name="Heilman E.R."/>
            <person name="Heiman D."/>
            <person name="Howarth C."/>
            <person name="Mehta T."/>
            <person name="Neiman D."/>
            <person name="Pearson M."/>
            <person name="Roberts A."/>
            <person name="Saif S."/>
            <person name="Shea T."/>
            <person name="Shenoy N."/>
            <person name="Sisk P."/>
            <person name="Stolte C."/>
            <person name="Sykes S."/>
            <person name="White J."/>
            <person name="Yandava C."/>
            <person name="Haas B."/>
            <person name="Henn M.R."/>
            <person name="Nusbaum C."/>
            <person name="Birren B."/>
        </authorList>
    </citation>
    <scope>NUCLEOTIDE SEQUENCE [LARGE SCALE GENOMIC DNA]</scope>
</reference>
<name>A0A1S0TLK1_LOALO</name>
<dbReference type="InParanoid" id="A0A1S0TLK1"/>
<gene>
    <name evidence="1" type="ORF">LOAG_12489</name>
</gene>
<evidence type="ECO:0000313" key="1">
    <source>
        <dbReference type="EMBL" id="EFO16017.2"/>
    </source>
</evidence>
<dbReference type="EMBL" id="JH712114">
    <property type="protein sequence ID" value="EFO16017.2"/>
    <property type="molecule type" value="Genomic_DNA"/>
</dbReference>
<dbReference type="AlphaFoldDB" id="A0A1S0TLK1"/>
<protein>
    <submittedName>
        <fullName evidence="1">Uncharacterized protein</fullName>
    </submittedName>
</protein>